<dbReference type="InterPro" id="IPR002934">
    <property type="entry name" value="Polymerase_NTP_transf_dom"/>
</dbReference>
<accession>A0ABS3X409</accession>
<name>A0ABS3X409_9ACTN</name>
<comment type="caution">
    <text evidence="2">The sequence shown here is derived from an EMBL/GenBank/DDBJ whole genome shotgun (WGS) entry which is preliminary data.</text>
</comment>
<dbReference type="Pfam" id="PF01909">
    <property type="entry name" value="NTP_transf_2"/>
    <property type="match status" value="1"/>
</dbReference>
<feature type="domain" description="Polymerase nucleotidyl transferase" evidence="1">
    <location>
        <begin position="31"/>
        <end position="72"/>
    </location>
</feature>
<dbReference type="SUPFAM" id="SSF81301">
    <property type="entry name" value="Nucleotidyltransferase"/>
    <property type="match status" value="1"/>
</dbReference>
<sequence length="154" mass="16693">MVEYGDTEPTGVSPEREAEVEGLLEHIAGWASDHPDVIGLLLVGSWARRAPRPESDVDLVIVTTDPGRYSDSSWIDEVELGEPVRRRAWGAVSEWRFRTGSGLDVEINIGAPAWASTQPVDPGTRRVVRDGARPLHDPTGILASLIRACDGGES</sequence>
<protein>
    <submittedName>
        <fullName evidence="2">Nucleotidyltransferase domain-containing protein</fullName>
    </submittedName>
</protein>
<keyword evidence="3" id="KW-1185">Reference proteome</keyword>
<dbReference type="EMBL" id="JADKMA010000001">
    <property type="protein sequence ID" value="MBO8190122.1"/>
    <property type="molecule type" value="Genomic_DNA"/>
</dbReference>
<proteinExistence type="predicted"/>
<evidence type="ECO:0000313" key="2">
    <source>
        <dbReference type="EMBL" id="MBO8190122.1"/>
    </source>
</evidence>
<gene>
    <name evidence="2" type="ORF">ITI46_00070</name>
</gene>
<reference evidence="2 3" key="1">
    <citation type="submission" date="2020-11" db="EMBL/GenBank/DDBJ databases">
        <title>Streptomyces spirodelae sp. nov., isolated from duckweed.</title>
        <authorList>
            <person name="Saimee Y."/>
            <person name="Duangmal K."/>
        </authorList>
    </citation>
    <scope>NUCLEOTIDE SEQUENCE [LARGE SCALE GENOMIC DNA]</scope>
    <source>
        <strain evidence="2 3">S16-07</strain>
    </source>
</reference>
<dbReference type="Proteomes" id="UP001519064">
    <property type="component" value="Unassembled WGS sequence"/>
</dbReference>
<evidence type="ECO:0000259" key="1">
    <source>
        <dbReference type="Pfam" id="PF01909"/>
    </source>
</evidence>
<organism evidence="2 3">
    <name type="scientific">Streptomyces oryzae</name>
    <dbReference type="NCBI Taxonomy" id="1434886"/>
    <lineage>
        <taxon>Bacteria</taxon>
        <taxon>Bacillati</taxon>
        <taxon>Actinomycetota</taxon>
        <taxon>Actinomycetes</taxon>
        <taxon>Kitasatosporales</taxon>
        <taxon>Streptomycetaceae</taxon>
        <taxon>Streptomyces</taxon>
    </lineage>
</organism>
<evidence type="ECO:0000313" key="3">
    <source>
        <dbReference type="Proteomes" id="UP001519064"/>
    </source>
</evidence>
<dbReference type="Gene3D" id="3.30.460.10">
    <property type="entry name" value="Beta Polymerase, domain 2"/>
    <property type="match status" value="1"/>
</dbReference>
<dbReference type="InterPro" id="IPR043519">
    <property type="entry name" value="NT_sf"/>
</dbReference>
<dbReference type="CDD" id="cd05403">
    <property type="entry name" value="NT_KNTase_like"/>
    <property type="match status" value="1"/>
</dbReference>
<dbReference type="RefSeq" id="WP_209237006.1">
    <property type="nucleotide sequence ID" value="NZ_JADKMA010000001.1"/>
</dbReference>